<evidence type="ECO:0000256" key="4">
    <source>
        <dbReference type="ARBA" id="ARBA00004679"/>
    </source>
</evidence>
<keyword evidence="12" id="KW-0460">Magnesium</keyword>
<evidence type="ECO:0000256" key="13">
    <source>
        <dbReference type="ARBA" id="ARBA00023152"/>
    </source>
</evidence>
<evidence type="ECO:0000256" key="5">
    <source>
        <dbReference type="ARBA" id="ARBA00012055"/>
    </source>
</evidence>
<dbReference type="UniPathway" id="UPA00109">
    <property type="reaction ID" value="UER00182"/>
</dbReference>
<dbReference type="EC" id="2.7.1.11" evidence="5"/>
<comment type="subcellular location">
    <subcellularLocation>
        <location evidence="3">Cytoplasm</location>
    </subcellularLocation>
</comment>
<comment type="similarity">
    <text evidence="14">Belongs to the phosphofructokinase type A (PFKA) family.</text>
</comment>
<dbReference type="Gene3D" id="3.40.50.460">
    <property type="entry name" value="Phosphofructokinase domain"/>
    <property type="match status" value="1"/>
</dbReference>
<dbReference type="PRINTS" id="PR00476">
    <property type="entry name" value="PHFRCTKINASE"/>
</dbReference>
<organism evidence="17 18">
    <name type="scientific">Ziziphus jujuba witches'-broom phytoplasma</name>
    <dbReference type="NCBI Taxonomy" id="135727"/>
    <lineage>
        <taxon>Bacteria</taxon>
        <taxon>Bacillati</taxon>
        <taxon>Mycoplasmatota</taxon>
        <taxon>Mollicutes</taxon>
        <taxon>Acholeplasmatales</taxon>
        <taxon>Acholeplasmataceae</taxon>
        <taxon>Candidatus Phytoplasma</taxon>
        <taxon>16SrV (Elm yellows group)</taxon>
    </lineage>
</organism>
<evidence type="ECO:0000313" key="18">
    <source>
        <dbReference type="Proteomes" id="UP000272462"/>
    </source>
</evidence>
<evidence type="ECO:0000256" key="9">
    <source>
        <dbReference type="ARBA" id="ARBA00022741"/>
    </source>
</evidence>
<evidence type="ECO:0000256" key="7">
    <source>
        <dbReference type="ARBA" id="ARBA00022679"/>
    </source>
</evidence>
<dbReference type="EMBL" id="CP025121">
    <property type="protein sequence ID" value="AYJ01318.1"/>
    <property type="molecule type" value="Genomic_DNA"/>
</dbReference>
<comment type="cofactor">
    <cofactor evidence="1">
        <name>Mg(2+)</name>
        <dbReference type="ChEBI" id="CHEBI:18420"/>
    </cofactor>
</comment>
<dbReference type="PANTHER" id="PTHR13697:SF4">
    <property type="entry name" value="ATP-DEPENDENT 6-PHOSPHOFRUCTOKINASE"/>
    <property type="match status" value="1"/>
</dbReference>
<evidence type="ECO:0000256" key="12">
    <source>
        <dbReference type="ARBA" id="ARBA00022842"/>
    </source>
</evidence>
<dbReference type="RefSeq" id="WP_121464030.1">
    <property type="nucleotide sequence ID" value="NZ_CP025121.1"/>
</dbReference>
<reference evidence="17 18" key="1">
    <citation type="journal article" date="2018" name="BMC Genomics">
        <title>Comparative genome analysis of jujube witches'-broom Phytoplasma, an obligate pathogen that causes jujube witches'-broom disease.</title>
        <authorList>
            <person name="Wang J."/>
            <person name="Song L."/>
            <person name="Jiao Q."/>
            <person name="Yang S."/>
            <person name="Gao R."/>
            <person name="Lu X."/>
            <person name="Zhou G."/>
        </authorList>
    </citation>
    <scope>NUCLEOTIDE SEQUENCE [LARGE SCALE GENOMIC DNA]</scope>
    <source>
        <strain evidence="17">Jwb-nky</strain>
    </source>
</reference>
<keyword evidence="11" id="KW-0067">ATP-binding</keyword>
<dbReference type="InterPro" id="IPR012003">
    <property type="entry name" value="ATP_PFK_prok-type"/>
</dbReference>
<evidence type="ECO:0000256" key="6">
    <source>
        <dbReference type="ARBA" id="ARBA00022490"/>
    </source>
</evidence>
<evidence type="ECO:0000256" key="2">
    <source>
        <dbReference type="ARBA" id="ARBA00002659"/>
    </source>
</evidence>
<evidence type="ECO:0000256" key="1">
    <source>
        <dbReference type="ARBA" id="ARBA00001946"/>
    </source>
</evidence>
<keyword evidence="9" id="KW-0547">Nucleotide-binding</keyword>
<keyword evidence="7 17" id="KW-0808">Transferase</keyword>
<dbReference type="Proteomes" id="UP000272462">
    <property type="component" value="Chromosome"/>
</dbReference>
<evidence type="ECO:0000259" key="16">
    <source>
        <dbReference type="Pfam" id="PF00365"/>
    </source>
</evidence>
<dbReference type="KEGG" id="pzi:CWO85_02260"/>
<feature type="domain" description="Phosphofructokinase" evidence="16">
    <location>
        <begin position="9"/>
        <end position="282"/>
    </location>
</feature>
<evidence type="ECO:0000256" key="15">
    <source>
        <dbReference type="ARBA" id="ARBA00048070"/>
    </source>
</evidence>
<dbReference type="InterPro" id="IPR022953">
    <property type="entry name" value="ATP_PFK"/>
</dbReference>
<dbReference type="AlphaFoldDB" id="A0A660HMR3"/>
<comment type="pathway">
    <text evidence="4">Carbohydrate degradation; glycolysis; D-glyceraldehyde 3-phosphate and glycerone phosphate from D-glucose: step 3/4.</text>
</comment>
<gene>
    <name evidence="17" type="ORF">CWO85_02260</name>
</gene>
<dbReference type="GO" id="GO:0048029">
    <property type="term" value="F:monosaccharide binding"/>
    <property type="evidence" value="ECO:0007669"/>
    <property type="project" value="TreeGrafter"/>
</dbReference>
<comment type="function">
    <text evidence="2">Catalyzes the phosphorylation of D-fructose 6-phosphate to fructose 1,6-bisphosphate by ATP, the first committing step of glycolysis.</text>
</comment>
<dbReference type="Gene3D" id="3.40.50.450">
    <property type="match status" value="1"/>
</dbReference>
<dbReference type="NCBIfam" id="NF002872">
    <property type="entry name" value="PRK03202.1"/>
    <property type="match status" value="1"/>
</dbReference>
<evidence type="ECO:0000256" key="3">
    <source>
        <dbReference type="ARBA" id="ARBA00004496"/>
    </source>
</evidence>
<dbReference type="Pfam" id="PF00365">
    <property type="entry name" value="PFK"/>
    <property type="match status" value="1"/>
</dbReference>
<keyword evidence="13" id="KW-0324">Glycolysis</keyword>
<dbReference type="OrthoDB" id="9802503at2"/>
<dbReference type="GO" id="GO:0006002">
    <property type="term" value="P:fructose 6-phosphate metabolic process"/>
    <property type="evidence" value="ECO:0007669"/>
    <property type="project" value="InterPro"/>
</dbReference>
<evidence type="ECO:0000256" key="14">
    <source>
        <dbReference type="ARBA" id="ARBA00038478"/>
    </source>
</evidence>
<dbReference type="FunFam" id="3.40.50.460:FF:000002">
    <property type="entry name" value="ATP-dependent 6-phosphofructokinase"/>
    <property type="match status" value="1"/>
</dbReference>
<sequence length="323" mass="35478">MTHKEEINKIAVLTSGGDSPGMNSAIRAIVLAGTKKNCTIYGIKDGYFGLYNNEIEILTPDNLSRIINVSGTFLGTSRFLSFKDDLSVRQKCVQNLKKIGIDKLIIIGGDGSYNGATKLEELGIKCIGLPATIDNDITDTDFTIGFSTAVNNVMDAIEKLRDTSLSHNRCTILQVMGRNKGDLALYGGIAAGVDLIVTKENFIPKKTILDKIKSLKEQKRRHAIIVITENILNVFDLAKDIESYSGFETRAQVLGHIQRGGTPTVEDCVLATRMGVFAVELLNKNIHNCAIGIKKQEIIHTSFDNVLNNKSTPDKLFNIIEYL</sequence>
<dbReference type="GO" id="GO:0046872">
    <property type="term" value="F:metal ion binding"/>
    <property type="evidence" value="ECO:0007669"/>
    <property type="project" value="UniProtKB-KW"/>
</dbReference>
<dbReference type="GO" id="GO:0005524">
    <property type="term" value="F:ATP binding"/>
    <property type="evidence" value="ECO:0007669"/>
    <property type="project" value="UniProtKB-KW"/>
</dbReference>
<dbReference type="PANTHER" id="PTHR13697">
    <property type="entry name" value="PHOSPHOFRUCTOKINASE"/>
    <property type="match status" value="1"/>
</dbReference>
<dbReference type="PIRSF" id="PIRSF000532">
    <property type="entry name" value="ATP_PFK_prok"/>
    <property type="match status" value="1"/>
</dbReference>
<dbReference type="InterPro" id="IPR035966">
    <property type="entry name" value="PKF_sf"/>
</dbReference>
<evidence type="ECO:0000256" key="8">
    <source>
        <dbReference type="ARBA" id="ARBA00022723"/>
    </source>
</evidence>
<dbReference type="SUPFAM" id="SSF53784">
    <property type="entry name" value="Phosphofructokinase"/>
    <property type="match status" value="1"/>
</dbReference>
<dbReference type="GO" id="GO:0016208">
    <property type="term" value="F:AMP binding"/>
    <property type="evidence" value="ECO:0007669"/>
    <property type="project" value="TreeGrafter"/>
</dbReference>
<dbReference type="InterPro" id="IPR000023">
    <property type="entry name" value="Phosphofructokinase_dom"/>
</dbReference>
<proteinExistence type="inferred from homology"/>
<dbReference type="GO" id="GO:0030388">
    <property type="term" value="P:fructose 1,6-bisphosphate metabolic process"/>
    <property type="evidence" value="ECO:0007669"/>
    <property type="project" value="TreeGrafter"/>
</dbReference>
<keyword evidence="6" id="KW-0963">Cytoplasm</keyword>
<keyword evidence="10 17" id="KW-0418">Kinase</keyword>
<dbReference type="GO" id="GO:0042802">
    <property type="term" value="F:identical protein binding"/>
    <property type="evidence" value="ECO:0007669"/>
    <property type="project" value="TreeGrafter"/>
</dbReference>
<dbReference type="GO" id="GO:0070095">
    <property type="term" value="F:fructose-6-phosphate binding"/>
    <property type="evidence" value="ECO:0007669"/>
    <property type="project" value="TreeGrafter"/>
</dbReference>
<comment type="catalytic activity">
    <reaction evidence="15">
        <text>beta-D-fructose 6-phosphate + ATP = beta-D-fructose 1,6-bisphosphate + ADP + H(+)</text>
        <dbReference type="Rhea" id="RHEA:16109"/>
        <dbReference type="ChEBI" id="CHEBI:15378"/>
        <dbReference type="ChEBI" id="CHEBI:30616"/>
        <dbReference type="ChEBI" id="CHEBI:32966"/>
        <dbReference type="ChEBI" id="CHEBI:57634"/>
        <dbReference type="ChEBI" id="CHEBI:456216"/>
        <dbReference type="EC" id="2.7.1.11"/>
    </reaction>
</comment>
<dbReference type="GO" id="GO:0003872">
    <property type="term" value="F:6-phosphofructokinase activity"/>
    <property type="evidence" value="ECO:0007669"/>
    <property type="project" value="UniProtKB-EC"/>
</dbReference>
<dbReference type="GO" id="GO:0061621">
    <property type="term" value="P:canonical glycolysis"/>
    <property type="evidence" value="ECO:0007669"/>
    <property type="project" value="TreeGrafter"/>
</dbReference>
<evidence type="ECO:0000256" key="10">
    <source>
        <dbReference type="ARBA" id="ARBA00022777"/>
    </source>
</evidence>
<keyword evidence="18" id="KW-1185">Reference proteome</keyword>
<name>A0A660HMR3_ZIZJU</name>
<dbReference type="GO" id="GO:0005945">
    <property type="term" value="C:6-phosphofructokinase complex"/>
    <property type="evidence" value="ECO:0007669"/>
    <property type="project" value="TreeGrafter"/>
</dbReference>
<evidence type="ECO:0000313" key="17">
    <source>
        <dbReference type="EMBL" id="AYJ01318.1"/>
    </source>
</evidence>
<accession>A0A660HMR3</accession>
<protein>
    <recommendedName>
        <fullName evidence="5">6-phosphofructokinase</fullName>
        <ecNumber evidence="5">2.7.1.11</ecNumber>
    </recommendedName>
</protein>
<keyword evidence="8" id="KW-0479">Metal-binding</keyword>
<evidence type="ECO:0000256" key="11">
    <source>
        <dbReference type="ARBA" id="ARBA00022840"/>
    </source>
</evidence>